<comment type="caution">
    <text evidence="1">The sequence shown here is derived from an EMBL/GenBank/DDBJ whole genome shotgun (WGS) entry which is preliminary data.</text>
</comment>
<sequence>MTHHNQPPAGYFGGRFQLVTLSTKKSTIHPVKYRLFTNFSTLSTKNSSILFNIAVYYFPHIHPIYAIFPHHPQPVDETMHKSDHQSVHQSTLAV</sequence>
<name>A0ABU6BKJ6_9BACL</name>
<reference evidence="1 2" key="1">
    <citation type="journal article" date="2014" name="Genome Announc.">
        <title>Draft Genome Sequence of Geobacillus icigianus Strain G1w1T Isolated from Hot Springs in the Valley of Geysers, Kamchatka (Russian Federation).</title>
        <authorList>
            <person name="Bryanskaya A.V."/>
            <person name="Rozanov A.S."/>
            <person name="Logacheva M.D."/>
            <person name="Kotenko A.V."/>
            <person name="Peltek S.E."/>
        </authorList>
    </citation>
    <scope>NUCLEOTIDE SEQUENCE [LARGE SCALE GENOMIC DNA]</scope>
    <source>
        <strain evidence="1 2">G1w1</strain>
    </source>
</reference>
<gene>
    <name evidence="1" type="ORF">EP10_003456</name>
</gene>
<organism evidence="1 2">
    <name type="scientific">Geobacillus icigianus</name>
    <dbReference type="NCBI Taxonomy" id="1430331"/>
    <lineage>
        <taxon>Bacteria</taxon>
        <taxon>Bacillati</taxon>
        <taxon>Bacillota</taxon>
        <taxon>Bacilli</taxon>
        <taxon>Bacillales</taxon>
        <taxon>Anoxybacillaceae</taxon>
        <taxon>Geobacillus</taxon>
    </lineage>
</organism>
<protein>
    <submittedName>
        <fullName evidence="1">Uncharacterized protein</fullName>
    </submittedName>
</protein>
<proteinExistence type="predicted"/>
<accession>A0ABU6BKJ6</accession>
<dbReference type="Proteomes" id="UP000029267">
    <property type="component" value="Unassembled WGS sequence"/>
</dbReference>
<evidence type="ECO:0000313" key="2">
    <source>
        <dbReference type="Proteomes" id="UP000029267"/>
    </source>
</evidence>
<dbReference type="EMBL" id="JPYA02000006">
    <property type="protein sequence ID" value="MEB3752541.1"/>
    <property type="molecule type" value="Genomic_DNA"/>
</dbReference>
<keyword evidence="2" id="KW-1185">Reference proteome</keyword>
<evidence type="ECO:0000313" key="1">
    <source>
        <dbReference type="EMBL" id="MEB3752541.1"/>
    </source>
</evidence>